<dbReference type="AlphaFoldDB" id="A0A1Z4KJL5"/>
<evidence type="ECO:0000313" key="1">
    <source>
        <dbReference type="EMBL" id="BAY69181.1"/>
    </source>
</evidence>
<protein>
    <submittedName>
        <fullName evidence="1">Uncharacterized protein</fullName>
    </submittedName>
</protein>
<dbReference type="EMBL" id="AP018216">
    <property type="protein sequence ID" value="BAY69181.1"/>
    <property type="molecule type" value="Genomic_DNA"/>
</dbReference>
<proteinExistence type="predicted"/>
<sequence length="48" mass="5325">MVIGNLISPLANHGNYLGLNQQEKQKILCLLQLVFCDEGQLPLINCNT</sequence>
<organism evidence="1 2">
    <name type="scientific">Trichormus variabilis NIES-23</name>
    <dbReference type="NCBI Taxonomy" id="1973479"/>
    <lineage>
        <taxon>Bacteria</taxon>
        <taxon>Bacillati</taxon>
        <taxon>Cyanobacteriota</taxon>
        <taxon>Cyanophyceae</taxon>
        <taxon>Nostocales</taxon>
        <taxon>Nostocaceae</taxon>
        <taxon>Trichormus</taxon>
    </lineage>
</organism>
<accession>A0A1Z4KJL5</accession>
<name>A0A1Z4KJL5_ANAVA</name>
<dbReference type="Proteomes" id="UP000217507">
    <property type="component" value="Chromosome"/>
</dbReference>
<gene>
    <name evidence="1" type="ORF">NIES23_19740</name>
</gene>
<evidence type="ECO:0000313" key="2">
    <source>
        <dbReference type="Proteomes" id="UP000217507"/>
    </source>
</evidence>
<reference evidence="1 2" key="1">
    <citation type="submission" date="2017-06" db="EMBL/GenBank/DDBJ databases">
        <title>Genome sequencing of cyanobaciteial culture collection at National Institute for Environmental Studies (NIES).</title>
        <authorList>
            <person name="Hirose Y."/>
            <person name="Shimura Y."/>
            <person name="Fujisawa T."/>
            <person name="Nakamura Y."/>
            <person name="Kawachi M."/>
        </authorList>
    </citation>
    <scope>NUCLEOTIDE SEQUENCE [LARGE SCALE GENOMIC DNA]</scope>
    <source>
        <strain evidence="1 2">NIES-23</strain>
    </source>
</reference>